<protein>
    <submittedName>
        <fullName evidence="1">Uncharacterized protein</fullName>
    </submittedName>
</protein>
<evidence type="ECO:0000313" key="2">
    <source>
        <dbReference type="Proteomes" id="UP000813215"/>
    </source>
</evidence>
<accession>A0A9E3LSI1</accession>
<proteinExistence type="predicted"/>
<evidence type="ECO:0000313" key="1">
    <source>
        <dbReference type="EMBL" id="MBW4431533.1"/>
    </source>
</evidence>
<reference evidence="1" key="1">
    <citation type="submission" date="2021-05" db="EMBL/GenBank/DDBJ databases">
        <authorList>
            <person name="Pietrasiak N."/>
            <person name="Ward R."/>
            <person name="Stajich J.E."/>
            <person name="Kurbessoian T."/>
        </authorList>
    </citation>
    <scope>NUCLEOTIDE SEQUENCE</scope>
    <source>
        <strain evidence="1">HA4357-MV3</strain>
    </source>
</reference>
<dbReference type="EMBL" id="JAHHHW010000071">
    <property type="protein sequence ID" value="MBW4431533.1"/>
    <property type="molecule type" value="Genomic_DNA"/>
</dbReference>
<reference evidence="1" key="2">
    <citation type="journal article" date="2022" name="Microbiol. Resour. Announc.">
        <title>Metagenome Sequencing to Explore Phylogenomics of Terrestrial Cyanobacteria.</title>
        <authorList>
            <person name="Ward R.D."/>
            <person name="Stajich J.E."/>
            <person name="Johansen J.R."/>
            <person name="Huntemann M."/>
            <person name="Clum A."/>
            <person name="Foster B."/>
            <person name="Foster B."/>
            <person name="Roux S."/>
            <person name="Palaniappan K."/>
            <person name="Varghese N."/>
            <person name="Mukherjee S."/>
            <person name="Reddy T.B.K."/>
            <person name="Daum C."/>
            <person name="Copeland A."/>
            <person name="Chen I.A."/>
            <person name="Ivanova N.N."/>
            <person name="Kyrpides N.C."/>
            <person name="Shapiro N."/>
            <person name="Eloe-Fadrosh E.A."/>
            <person name="Pietrasiak N."/>
        </authorList>
    </citation>
    <scope>NUCLEOTIDE SEQUENCE</scope>
    <source>
        <strain evidence="1">HA4357-MV3</strain>
    </source>
</reference>
<organism evidence="1 2">
    <name type="scientific">Pelatocladus maniniholoensis HA4357-MV3</name>
    <dbReference type="NCBI Taxonomy" id="1117104"/>
    <lineage>
        <taxon>Bacteria</taxon>
        <taxon>Bacillati</taxon>
        <taxon>Cyanobacteriota</taxon>
        <taxon>Cyanophyceae</taxon>
        <taxon>Nostocales</taxon>
        <taxon>Nostocaceae</taxon>
        <taxon>Pelatocladus</taxon>
    </lineage>
</organism>
<sequence length="126" mass="14455">MYINTELKQQRNNLRLETIELQVQSEAKNCQGDSLALLALLRLLEGLHREIRDSLFLESLPSNRQGLYTLLKNIEEEGGWPYIYRMKLQSLLANLAENTFSELESEKNTQSLVECESSKPLSVKQG</sequence>
<gene>
    <name evidence="1" type="ORF">KME28_07340</name>
</gene>
<name>A0A9E3LSI1_9NOST</name>
<dbReference type="Proteomes" id="UP000813215">
    <property type="component" value="Unassembled WGS sequence"/>
</dbReference>
<comment type="caution">
    <text evidence="1">The sequence shown here is derived from an EMBL/GenBank/DDBJ whole genome shotgun (WGS) entry which is preliminary data.</text>
</comment>
<dbReference type="AlphaFoldDB" id="A0A9E3LSI1"/>